<dbReference type="RefSeq" id="WP_008584795.1">
    <property type="nucleotide sequence ID" value="NZ_CP007035.1"/>
</dbReference>
<proteinExistence type="predicted"/>
<evidence type="ECO:0000313" key="1">
    <source>
        <dbReference type="EMBL" id="AHF17452.1"/>
    </source>
</evidence>
<reference evidence="1 2" key="1">
    <citation type="submission" date="2013-12" db="EMBL/GenBank/DDBJ databases">
        <authorList>
            <consortium name="DOE Joint Genome Institute"/>
            <person name="Eisen J."/>
            <person name="Huntemann M."/>
            <person name="Han J."/>
            <person name="Chen A."/>
            <person name="Kyrpides N."/>
            <person name="Mavromatis K."/>
            <person name="Markowitz V."/>
            <person name="Palaniappan K."/>
            <person name="Ivanova N."/>
            <person name="Schaumberg A."/>
            <person name="Pati A."/>
            <person name="Liolios K."/>
            <person name="Nordberg H.P."/>
            <person name="Cantor M.N."/>
            <person name="Hua S.X."/>
            <person name="Woyke T."/>
        </authorList>
    </citation>
    <scope>NUCLEOTIDE SEQUENCE [LARGE SCALE GENOMIC DNA]</scope>
    <source>
        <strain evidence="2">DSM 19437</strain>
    </source>
</reference>
<keyword evidence="2" id="KW-1185">Reference proteome</keyword>
<dbReference type="HOGENOM" id="CLU_820918_0_0_10"/>
<organism evidence="1 2">
    <name type="scientific">Niabella soli DSM 19437</name>
    <dbReference type="NCBI Taxonomy" id="929713"/>
    <lineage>
        <taxon>Bacteria</taxon>
        <taxon>Pseudomonadati</taxon>
        <taxon>Bacteroidota</taxon>
        <taxon>Chitinophagia</taxon>
        <taxon>Chitinophagales</taxon>
        <taxon>Chitinophagaceae</taxon>
        <taxon>Niabella</taxon>
    </lineage>
</organism>
<dbReference type="CDD" id="cd00385">
    <property type="entry name" value="Isoprenoid_Biosyn_C1"/>
    <property type="match status" value="1"/>
</dbReference>
<dbReference type="AlphaFoldDB" id="W0F343"/>
<accession>W0F343</accession>
<sequence length="338" mass="39682">MYFFEFARNIIFKLVHILFTRRKEARWAQRYLNNLQEELGGRLSEQAFRKIIVSYSIYLPMIIDSFSGLRAQKISQKEKERILLYFICSTTFDDFLDEQTLSSENLSAISWSPETFQPASVEERAFLYGHLELKKQVRYKKEYEVIVQKLFKAQIDSLQQAHSTLSAAELERITLEKGGYAVLLCPFYLDQESSEAEKNCWYLIGGIIQLTNDLFDIWKDLQAHISTLPVTIKDAHAFHVYFLERVHQLEIEIARIPVPAPRKRRFLTSMLAICSFGDMAIAQLKKIQQHQPFMPDLHMLQRKALVVDMERPGNIGHCLRFAYRRCLQWKRKYDGPRG</sequence>
<dbReference type="KEGG" id="nso:NIASO_07890"/>
<evidence type="ECO:0000313" key="2">
    <source>
        <dbReference type="Proteomes" id="UP000003586"/>
    </source>
</evidence>
<dbReference type="EMBL" id="CP007035">
    <property type="protein sequence ID" value="AHF17452.1"/>
    <property type="molecule type" value="Genomic_DNA"/>
</dbReference>
<evidence type="ECO:0008006" key="3">
    <source>
        <dbReference type="Google" id="ProtNLM"/>
    </source>
</evidence>
<dbReference type="STRING" id="929713.NIASO_07890"/>
<gene>
    <name evidence="1" type="ORF">NIASO_07890</name>
</gene>
<dbReference type="Proteomes" id="UP000003586">
    <property type="component" value="Chromosome"/>
</dbReference>
<dbReference type="OrthoDB" id="658381at2"/>
<name>W0F343_9BACT</name>
<protein>
    <recommendedName>
        <fullName evidence="3">Phytoene synthase</fullName>
    </recommendedName>
</protein>